<dbReference type="GO" id="GO:1904462">
    <property type="term" value="P:ergosteryl 3-beta-D-glucoside catabolic process"/>
    <property type="evidence" value="ECO:0007669"/>
    <property type="project" value="TreeGrafter"/>
</dbReference>
<keyword evidence="3" id="KW-0326">Glycosidase</keyword>
<dbReference type="SUPFAM" id="SSF51445">
    <property type="entry name" value="(Trans)glycosidases"/>
    <property type="match status" value="1"/>
</dbReference>
<organism evidence="5 6">
    <name type="scientific">Papiliotrema laurentii</name>
    <name type="common">Cryptococcus laurentii</name>
    <dbReference type="NCBI Taxonomy" id="5418"/>
    <lineage>
        <taxon>Eukaryota</taxon>
        <taxon>Fungi</taxon>
        <taxon>Dikarya</taxon>
        <taxon>Basidiomycota</taxon>
        <taxon>Agaricomycotina</taxon>
        <taxon>Tremellomycetes</taxon>
        <taxon>Tremellales</taxon>
        <taxon>Rhynchogastremaceae</taxon>
        <taxon>Papiliotrema</taxon>
    </lineage>
</organism>
<keyword evidence="2" id="KW-0378">Hydrolase</keyword>
<dbReference type="Proteomes" id="UP001182556">
    <property type="component" value="Unassembled WGS sequence"/>
</dbReference>
<comment type="caution">
    <text evidence="5">The sequence shown here is derived from an EMBL/GenBank/DDBJ whole genome shotgun (WGS) entry which is preliminary data.</text>
</comment>
<dbReference type="EMBL" id="JAODAN010000007">
    <property type="protein sequence ID" value="KAK1923091.1"/>
    <property type="molecule type" value="Genomic_DNA"/>
</dbReference>
<dbReference type="AlphaFoldDB" id="A0AAD9D1I6"/>
<dbReference type="GO" id="GO:0005975">
    <property type="term" value="P:carbohydrate metabolic process"/>
    <property type="evidence" value="ECO:0007669"/>
    <property type="project" value="InterPro"/>
</dbReference>
<dbReference type="Pfam" id="PF18564">
    <property type="entry name" value="Glyco_hydro_5_C"/>
    <property type="match status" value="1"/>
</dbReference>
<evidence type="ECO:0000313" key="6">
    <source>
        <dbReference type="Proteomes" id="UP001182556"/>
    </source>
</evidence>
<reference evidence="5" key="1">
    <citation type="submission" date="2023-02" db="EMBL/GenBank/DDBJ databases">
        <title>Identification and recombinant expression of a fungal hydrolase from Papiliotrema laurentii that hydrolyzes apple cutin and clears colloidal polyester polyurethane.</title>
        <authorList>
            <consortium name="DOE Joint Genome Institute"/>
            <person name="Roman V.A."/>
            <person name="Bojanowski C."/>
            <person name="Crable B.R."/>
            <person name="Wagner D.N."/>
            <person name="Hung C.S."/>
            <person name="Nadeau L.J."/>
            <person name="Schratz L."/>
            <person name="Haridas S."/>
            <person name="Pangilinan J."/>
            <person name="Lipzen A."/>
            <person name="Na H."/>
            <person name="Yan M."/>
            <person name="Ng V."/>
            <person name="Grigoriev I.V."/>
            <person name="Spatafora J.W."/>
            <person name="Barlow D."/>
            <person name="Biffinger J."/>
            <person name="Kelley-Loughnane N."/>
            <person name="Varaljay V.A."/>
            <person name="Crookes-Goodson W.J."/>
        </authorList>
    </citation>
    <scope>NUCLEOTIDE SEQUENCE</scope>
    <source>
        <strain evidence="5">5307AH</strain>
    </source>
</reference>
<gene>
    <name evidence="5" type="ORF">DB88DRAFT_493753</name>
</gene>
<dbReference type="InterPro" id="IPR041036">
    <property type="entry name" value="GH5_C"/>
</dbReference>
<dbReference type="Gene3D" id="3.20.20.80">
    <property type="entry name" value="Glycosidases"/>
    <property type="match status" value="2"/>
</dbReference>
<dbReference type="PANTHER" id="PTHR31308">
    <property type="match status" value="1"/>
</dbReference>
<name>A0AAD9D1I6_PAPLA</name>
<keyword evidence="6" id="KW-1185">Reference proteome</keyword>
<evidence type="ECO:0000313" key="5">
    <source>
        <dbReference type="EMBL" id="KAK1923091.1"/>
    </source>
</evidence>
<proteinExistence type="inferred from homology"/>
<dbReference type="InterPro" id="IPR017853">
    <property type="entry name" value="GH"/>
</dbReference>
<accession>A0AAD9D1I6</accession>
<feature type="domain" description="Glycoside hydrolase family 5 C-terminal" evidence="4">
    <location>
        <begin position="610"/>
        <end position="673"/>
    </location>
</feature>
<evidence type="ECO:0000256" key="2">
    <source>
        <dbReference type="ARBA" id="ARBA00022801"/>
    </source>
</evidence>
<dbReference type="GO" id="GO:0050295">
    <property type="term" value="F:steryl-beta-glucosidase activity"/>
    <property type="evidence" value="ECO:0007669"/>
    <property type="project" value="TreeGrafter"/>
</dbReference>
<dbReference type="PANTHER" id="PTHR31308:SF5">
    <property type="entry name" value="ERGOSTERYL-BETA-GLUCOSIDASE"/>
    <property type="match status" value="1"/>
</dbReference>
<dbReference type="InterPro" id="IPR013780">
    <property type="entry name" value="Glyco_hydro_b"/>
</dbReference>
<evidence type="ECO:0000256" key="1">
    <source>
        <dbReference type="ARBA" id="ARBA00005641"/>
    </source>
</evidence>
<dbReference type="InterPro" id="IPR018087">
    <property type="entry name" value="Glyco_hydro_5_CS"/>
</dbReference>
<evidence type="ECO:0000256" key="3">
    <source>
        <dbReference type="ARBA" id="ARBA00023295"/>
    </source>
</evidence>
<dbReference type="InterPro" id="IPR052066">
    <property type="entry name" value="Glycosphingolipid_Hydrolases"/>
</dbReference>
<protein>
    <submittedName>
        <fullName evidence="5">Cytoplasm protein</fullName>
    </submittedName>
</protein>
<dbReference type="Gene3D" id="2.60.40.1180">
    <property type="entry name" value="Golgi alpha-mannosidase II"/>
    <property type="match status" value="1"/>
</dbReference>
<dbReference type="PROSITE" id="PS00659">
    <property type="entry name" value="GLYCOSYL_HYDROL_F5"/>
    <property type="match status" value="1"/>
</dbReference>
<sequence>MPRLAVHMGPTFHTSRQISISPAYHSVPIMSSQQVTTPGPLALSSAELKVFGRHYIDSQGRIVHLRGANVSASAKVPNDPKPLVHDHARANYVGRPFPLEEAGEHWKRLRSWGLTFVRITVTWDAIEHSGPGQYDEEYLRYLRDLLASMKEYGLVCYVALHQDVWSRYTGGSGAPGWTLTHAGFDLSEDGEKLVKSGAAFLDGIRGGRLSGERGLWPTGYQKLAAASMNTFFWAGETFAPKLMVDTPKGKKNIQAFLQDSFLAATAKLVEAVGDLDTVLGFDILNEPHPGYIGLSSIHEWNYHTDLHLGDFPSPLHSFSMGAGHRTPKVPHYKRSFPYPTRIDRYVEGNPTSTSAWTRSCPWEEAGAWRWSEAKSKPVALQDDYFTKDSKGRKVEFYEDFYWPFVRKWEAIVGKAGGKGKMKMVEVIPNEFCPEWPEDARPEMLVYAPHWYDLNTLFKKEFKNLTVDVQGLSRGMFILNALYWGKSVKVNYRTQIRNIVHNARKHIGDVPIVFGECGVPMDINNEEALKTGDWKWQRRMMDAMISAFESNLVGFNLWNYNPANRDDTGDDWNAENFSWYSSENRRIAVESNLASPDDLDAGSRLLDAIVRPYAIATAGTPTSLTYNMEISMFTYRFRAHTKILPDGAQELSPKASEVTELFLPNRVYGSVDEIGCLLSPGGSIKFDLENSRAYVWFVDTLLSANGKPERPRRIDIWVKAKSEEKNKHSTTIKYVVAVLMVAFSVWLCWWAQHRQWALEERMGVKIAKGWW</sequence>
<evidence type="ECO:0000259" key="4">
    <source>
        <dbReference type="Pfam" id="PF18564"/>
    </source>
</evidence>
<comment type="similarity">
    <text evidence="1">Belongs to the glycosyl hydrolase 5 (cellulase A) family.</text>
</comment>